<name>A0A8X7UH62_BRACI</name>
<feature type="domain" description="Plant bHLH transcription factor ACT-like" evidence="5">
    <location>
        <begin position="50"/>
        <end position="98"/>
    </location>
</feature>
<evidence type="ECO:0000256" key="1">
    <source>
        <dbReference type="ARBA" id="ARBA00004123"/>
    </source>
</evidence>
<evidence type="ECO:0000256" key="4">
    <source>
        <dbReference type="SAM" id="MobiDB-lite"/>
    </source>
</evidence>
<gene>
    <name evidence="6" type="ORF">Bca52824_059966</name>
</gene>
<dbReference type="PANTHER" id="PTHR46266">
    <property type="entry name" value="TRANSCRIPTION FACTOR TT8"/>
    <property type="match status" value="1"/>
</dbReference>
<evidence type="ECO:0000256" key="2">
    <source>
        <dbReference type="ARBA" id="ARBA00023125"/>
    </source>
</evidence>
<dbReference type="AlphaFoldDB" id="A0A8X7UH62"/>
<evidence type="ECO:0000313" key="6">
    <source>
        <dbReference type="EMBL" id="KAG2277411.1"/>
    </source>
</evidence>
<dbReference type="Proteomes" id="UP000886595">
    <property type="component" value="Unassembled WGS sequence"/>
</dbReference>
<dbReference type="Pfam" id="PF22754">
    <property type="entry name" value="bHLH-TF_ACT-like_plant"/>
    <property type="match status" value="1"/>
</dbReference>
<protein>
    <recommendedName>
        <fullName evidence="5">Plant bHLH transcription factor ACT-like domain-containing protein</fullName>
    </recommendedName>
</protein>
<keyword evidence="3" id="KW-0539">Nucleus</keyword>
<dbReference type="EMBL" id="JAAMPC010000012">
    <property type="protein sequence ID" value="KAG2277411.1"/>
    <property type="molecule type" value="Genomic_DNA"/>
</dbReference>
<comment type="subcellular location">
    <subcellularLocation>
        <location evidence="1">Nucleus</location>
    </subcellularLocation>
</comment>
<evidence type="ECO:0000256" key="3">
    <source>
        <dbReference type="ARBA" id="ARBA00023242"/>
    </source>
</evidence>
<feature type="region of interest" description="Disordered" evidence="4">
    <location>
        <begin position="1"/>
        <end position="47"/>
    </location>
</feature>
<accession>A0A8X7UH62</accession>
<dbReference type="PANTHER" id="PTHR46266:SF3">
    <property type="entry name" value="TRANSCRIPTION FACTOR EGL1"/>
    <property type="match status" value="1"/>
</dbReference>
<dbReference type="GO" id="GO:0080090">
    <property type="term" value="P:regulation of primary metabolic process"/>
    <property type="evidence" value="ECO:0007669"/>
    <property type="project" value="UniProtKB-ARBA"/>
</dbReference>
<comment type="caution">
    <text evidence="6">The sequence shown here is derived from an EMBL/GenBank/DDBJ whole genome shotgun (WGS) entry which is preliminary data.</text>
</comment>
<organism evidence="6 7">
    <name type="scientific">Brassica carinata</name>
    <name type="common">Ethiopian mustard</name>
    <name type="synonym">Abyssinian cabbage</name>
    <dbReference type="NCBI Taxonomy" id="52824"/>
    <lineage>
        <taxon>Eukaryota</taxon>
        <taxon>Viridiplantae</taxon>
        <taxon>Streptophyta</taxon>
        <taxon>Embryophyta</taxon>
        <taxon>Tracheophyta</taxon>
        <taxon>Spermatophyta</taxon>
        <taxon>Magnoliopsida</taxon>
        <taxon>eudicotyledons</taxon>
        <taxon>Gunneridae</taxon>
        <taxon>Pentapetalae</taxon>
        <taxon>rosids</taxon>
        <taxon>malvids</taxon>
        <taxon>Brassicales</taxon>
        <taxon>Brassicaceae</taxon>
        <taxon>Brassiceae</taxon>
        <taxon>Brassica</taxon>
    </lineage>
</organism>
<evidence type="ECO:0000313" key="7">
    <source>
        <dbReference type="Proteomes" id="UP000886595"/>
    </source>
</evidence>
<dbReference type="OrthoDB" id="690068at2759"/>
<reference evidence="6 7" key="1">
    <citation type="submission" date="2020-02" db="EMBL/GenBank/DDBJ databases">
        <authorList>
            <person name="Ma Q."/>
            <person name="Huang Y."/>
            <person name="Song X."/>
            <person name="Pei D."/>
        </authorList>
    </citation>
    <scope>NUCLEOTIDE SEQUENCE [LARGE SCALE GENOMIC DNA]</scope>
    <source>
        <strain evidence="6">Sxm20200214</strain>
        <tissue evidence="6">Leaf</tissue>
    </source>
</reference>
<keyword evidence="2" id="KW-0238">DNA-binding</keyword>
<keyword evidence="7" id="KW-1185">Reference proteome</keyword>
<evidence type="ECO:0000259" key="5">
    <source>
        <dbReference type="Pfam" id="PF22754"/>
    </source>
</evidence>
<proteinExistence type="predicted"/>
<dbReference type="GO" id="GO:0005634">
    <property type="term" value="C:nucleus"/>
    <property type="evidence" value="ECO:0007669"/>
    <property type="project" value="UniProtKB-SubCell"/>
</dbReference>
<sequence>MRMPMKRKKPEDEDERASANCLNPKRKESDVNVGEDEPADTGYPGLTDNLRIGMFGNEVVIELRCAWREGILLEIMDVISDLSLDSHSVQSSTGDGVLA</sequence>
<dbReference type="InterPro" id="IPR054502">
    <property type="entry name" value="bHLH-TF_ACT-like_plant"/>
</dbReference>